<name>A0A8J4YM99_CHIOP</name>
<feature type="compositionally biased region" description="Polar residues" evidence="1">
    <location>
        <begin position="165"/>
        <end position="175"/>
    </location>
</feature>
<dbReference type="EMBL" id="JACEEZ010004540">
    <property type="protein sequence ID" value="KAG0726356.1"/>
    <property type="molecule type" value="Genomic_DNA"/>
</dbReference>
<comment type="caution">
    <text evidence="2">The sequence shown here is derived from an EMBL/GenBank/DDBJ whole genome shotgun (WGS) entry which is preliminary data.</text>
</comment>
<sequence length="212" mass="22564">MVQRRVMQSETRLVPPATRVRASWPVAWARVFPPRGEAWGQGDSGGQTQGSSAARQNRVINTPLATHSPFTRGVPGPFGRAHSPPPPTMLRPRGGQTPPEFTPHAVPACKLVHHPRGLRQKALWPWPRSPTGRVYTSLTGRSTPDRAEKGPVRHHGGTERLAASDNCSTLQTSGGPSAPPSNMPCTGRPCGKTHRLLGGGAGSPTAANQRAT</sequence>
<evidence type="ECO:0000313" key="2">
    <source>
        <dbReference type="EMBL" id="KAG0726356.1"/>
    </source>
</evidence>
<evidence type="ECO:0000313" key="3">
    <source>
        <dbReference type="Proteomes" id="UP000770661"/>
    </source>
</evidence>
<dbReference type="AlphaFoldDB" id="A0A8J4YM99"/>
<keyword evidence="3" id="KW-1185">Reference proteome</keyword>
<feature type="region of interest" description="Disordered" evidence="1">
    <location>
        <begin position="65"/>
        <end position="87"/>
    </location>
</feature>
<gene>
    <name evidence="2" type="ORF">GWK47_036786</name>
</gene>
<evidence type="ECO:0000256" key="1">
    <source>
        <dbReference type="SAM" id="MobiDB-lite"/>
    </source>
</evidence>
<proteinExistence type="predicted"/>
<feature type="region of interest" description="Disordered" evidence="1">
    <location>
        <begin position="135"/>
        <end position="212"/>
    </location>
</feature>
<protein>
    <submittedName>
        <fullName evidence="2">Uncharacterized protein</fullName>
    </submittedName>
</protein>
<dbReference type="OrthoDB" id="6373033at2759"/>
<reference evidence="2" key="1">
    <citation type="submission" date="2020-07" db="EMBL/GenBank/DDBJ databases">
        <title>The High-quality genome of the commercially important snow crab, Chionoecetes opilio.</title>
        <authorList>
            <person name="Jeong J.-H."/>
            <person name="Ryu S."/>
        </authorList>
    </citation>
    <scope>NUCLEOTIDE SEQUENCE</scope>
    <source>
        <strain evidence="2">MADBK_172401_WGS</strain>
        <tissue evidence="2">Digestive gland</tissue>
    </source>
</reference>
<organism evidence="2 3">
    <name type="scientific">Chionoecetes opilio</name>
    <name type="common">Atlantic snow crab</name>
    <name type="synonym">Cancer opilio</name>
    <dbReference type="NCBI Taxonomy" id="41210"/>
    <lineage>
        <taxon>Eukaryota</taxon>
        <taxon>Metazoa</taxon>
        <taxon>Ecdysozoa</taxon>
        <taxon>Arthropoda</taxon>
        <taxon>Crustacea</taxon>
        <taxon>Multicrustacea</taxon>
        <taxon>Malacostraca</taxon>
        <taxon>Eumalacostraca</taxon>
        <taxon>Eucarida</taxon>
        <taxon>Decapoda</taxon>
        <taxon>Pleocyemata</taxon>
        <taxon>Brachyura</taxon>
        <taxon>Eubrachyura</taxon>
        <taxon>Majoidea</taxon>
        <taxon>Majidae</taxon>
        <taxon>Chionoecetes</taxon>
    </lineage>
</organism>
<accession>A0A8J4YM99</accession>
<dbReference type="Proteomes" id="UP000770661">
    <property type="component" value="Unassembled WGS sequence"/>
</dbReference>